<proteinExistence type="predicted"/>
<feature type="region of interest" description="Disordered" evidence="1">
    <location>
        <begin position="1"/>
        <end position="60"/>
    </location>
</feature>
<sequence>MRQLQLCGSLTLTRPTHRGCLPSKARRPKPSTTKATPSAKKPNSNTKLPAIDPSAVSSTTTPSIDAIANVVAPERLPPLDAPRSDAASATAPVDAPARTSGTEPDGIAALGGVETGDVILVYELYREPFPIENGAIATSAIDDAYALSFVMPACHIHLSVHAPAEKRERDIQGDPVYLPEIAPGIIGTLCANATYYVYVTEDAATLHAVPPSTTQRASFEELTHGDGRGFDSCTCIEGMPCVDEGGCRNWRSLE</sequence>
<dbReference type="VEuPathDB" id="FungiDB:SPRG_17269"/>
<evidence type="ECO:0000313" key="3">
    <source>
        <dbReference type="Proteomes" id="UP000030745"/>
    </source>
</evidence>
<gene>
    <name evidence="2" type="ORF">SPRG_17269</name>
</gene>
<feature type="compositionally biased region" description="Low complexity" evidence="1">
    <location>
        <begin position="84"/>
        <end position="97"/>
    </location>
</feature>
<evidence type="ECO:0000313" key="2">
    <source>
        <dbReference type="EMBL" id="KDO17253.1"/>
    </source>
</evidence>
<protein>
    <submittedName>
        <fullName evidence="2">Uncharacterized protein</fullName>
    </submittedName>
</protein>
<dbReference type="OrthoDB" id="73831at2759"/>
<accession>A0A067BGK1</accession>
<dbReference type="Proteomes" id="UP000030745">
    <property type="component" value="Unassembled WGS sequence"/>
</dbReference>
<dbReference type="GeneID" id="24138819"/>
<dbReference type="EMBL" id="KK583723">
    <property type="protein sequence ID" value="KDO17253.1"/>
    <property type="molecule type" value="Genomic_DNA"/>
</dbReference>
<dbReference type="AlphaFoldDB" id="A0A067BGK1"/>
<evidence type="ECO:0000256" key="1">
    <source>
        <dbReference type="SAM" id="MobiDB-lite"/>
    </source>
</evidence>
<feature type="compositionally biased region" description="Polar residues" evidence="1">
    <location>
        <begin position="1"/>
        <end position="14"/>
    </location>
</feature>
<reference evidence="2 3" key="1">
    <citation type="journal article" date="2013" name="PLoS Genet.">
        <title>Distinctive expansion of potential virulence genes in the genome of the oomycete fish pathogen Saprolegnia parasitica.</title>
        <authorList>
            <person name="Jiang R.H."/>
            <person name="de Bruijn I."/>
            <person name="Haas B.J."/>
            <person name="Belmonte R."/>
            <person name="Lobach L."/>
            <person name="Christie J."/>
            <person name="van den Ackerveken G."/>
            <person name="Bottin A."/>
            <person name="Bulone V."/>
            <person name="Diaz-Moreno S.M."/>
            <person name="Dumas B."/>
            <person name="Fan L."/>
            <person name="Gaulin E."/>
            <person name="Govers F."/>
            <person name="Grenville-Briggs L.J."/>
            <person name="Horner N.R."/>
            <person name="Levin J.Z."/>
            <person name="Mammella M."/>
            <person name="Meijer H.J."/>
            <person name="Morris P."/>
            <person name="Nusbaum C."/>
            <person name="Oome S."/>
            <person name="Phillips A.J."/>
            <person name="van Rooyen D."/>
            <person name="Rzeszutek E."/>
            <person name="Saraiva M."/>
            <person name="Secombes C.J."/>
            <person name="Seidl M.F."/>
            <person name="Snel B."/>
            <person name="Stassen J.H."/>
            <person name="Sykes S."/>
            <person name="Tripathy S."/>
            <person name="van den Berg H."/>
            <person name="Vega-Arreguin J.C."/>
            <person name="Wawra S."/>
            <person name="Young S.K."/>
            <person name="Zeng Q."/>
            <person name="Dieguez-Uribeondo J."/>
            <person name="Russ C."/>
            <person name="Tyler B.M."/>
            <person name="van West P."/>
        </authorList>
    </citation>
    <scope>NUCLEOTIDE SEQUENCE [LARGE SCALE GENOMIC DNA]</scope>
    <source>
        <strain evidence="2 3">CBS 223.65</strain>
    </source>
</reference>
<dbReference type="KEGG" id="spar:SPRG_17269"/>
<keyword evidence="3" id="KW-1185">Reference proteome</keyword>
<name>A0A067BGK1_SAPPC</name>
<feature type="region of interest" description="Disordered" evidence="1">
    <location>
        <begin position="75"/>
        <end position="108"/>
    </location>
</feature>
<dbReference type="RefSeq" id="XP_012212038.1">
    <property type="nucleotide sequence ID" value="XM_012356648.1"/>
</dbReference>
<organism evidence="2 3">
    <name type="scientific">Saprolegnia parasitica (strain CBS 223.65)</name>
    <dbReference type="NCBI Taxonomy" id="695850"/>
    <lineage>
        <taxon>Eukaryota</taxon>
        <taxon>Sar</taxon>
        <taxon>Stramenopiles</taxon>
        <taxon>Oomycota</taxon>
        <taxon>Saprolegniomycetes</taxon>
        <taxon>Saprolegniales</taxon>
        <taxon>Saprolegniaceae</taxon>
        <taxon>Saprolegnia</taxon>
    </lineage>
</organism>
<feature type="compositionally biased region" description="Polar residues" evidence="1">
    <location>
        <begin position="30"/>
        <end position="47"/>
    </location>
</feature>